<dbReference type="GO" id="GO:0008955">
    <property type="term" value="F:peptidoglycan glycosyltransferase activity"/>
    <property type="evidence" value="ECO:0007669"/>
    <property type="project" value="TreeGrafter"/>
</dbReference>
<dbReference type="InterPro" id="IPR036950">
    <property type="entry name" value="PBP_transglycosylase"/>
</dbReference>
<dbReference type="Gene3D" id="1.10.3810.10">
    <property type="entry name" value="Biosynthetic peptidoglycan transglycosylase-like"/>
    <property type="match status" value="1"/>
</dbReference>
<dbReference type="InterPro" id="IPR023346">
    <property type="entry name" value="Lysozyme-like_dom_sf"/>
</dbReference>
<dbReference type="Pfam" id="PF00912">
    <property type="entry name" value="Transgly"/>
    <property type="match status" value="1"/>
</dbReference>
<dbReference type="AlphaFoldDB" id="A0A1V5ZKJ9"/>
<name>A0A1V5ZKJ9_9BACT</name>
<dbReference type="PANTHER" id="PTHR32282:SF33">
    <property type="entry name" value="PEPTIDOGLYCAN GLYCOSYLTRANSFERASE"/>
    <property type="match status" value="1"/>
</dbReference>
<dbReference type="InterPro" id="IPR050396">
    <property type="entry name" value="Glycosyltr_51/Transpeptidase"/>
</dbReference>
<dbReference type="SUPFAM" id="SSF53955">
    <property type="entry name" value="Lysozyme-like"/>
    <property type="match status" value="1"/>
</dbReference>
<dbReference type="EMBL" id="MWDB01000035">
    <property type="protein sequence ID" value="OQB40691.1"/>
    <property type="molecule type" value="Genomic_DNA"/>
</dbReference>
<evidence type="ECO:0000313" key="3">
    <source>
        <dbReference type="EMBL" id="OQB40691.1"/>
    </source>
</evidence>
<dbReference type="InterPro" id="IPR001264">
    <property type="entry name" value="Glyco_trans_51"/>
</dbReference>
<evidence type="ECO:0000259" key="2">
    <source>
        <dbReference type="Pfam" id="PF00912"/>
    </source>
</evidence>
<accession>A0A1V5ZKJ9</accession>
<dbReference type="GO" id="GO:0030288">
    <property type="term" value="C:outer membrane-bounded periplasmic space"/>
    <property type="evidence" value="ECO:0007669"/>
    <property type="project" value="TreeGrafter"/>
</dbReference>
<organism evidence="3">
    <name type="scientific">candidate division CPR1 bacterium ADurb.Bin160</name>
    <dbReference type="NCBI Taxonomy" id="1852826"/>
    <lineage>
        <taxon>Bacteria</taxon>
        <taxon>candidate division CPR1</taxon>
    </lineage>
</organism>
<reference evidence="3" key="1">
    <citation type="submission" date="2017-02" db="EMBL/GenBank/DDBJ databases">
        <title>Delving into the versatile metabolic prowess of the omnipresent phylum Bacteroidetes.</title>
        <authorList>
            <person name="Nobu M.K."/>
            <person name="Mei R."/>
            <person name="Narihiro T."/>
            <person name="Kuroda K."/>
            <person name="Liu W.-T."/>
        </authorList>
    </citation>
    <scope>NUCLEOTIDE SEQUENCE</scope>
    <source>
        <strain evidence="3">ADurb.Bin160</strain>
    </source>
</reference>
<dbReference type="PANTHER" id="PTHR32282">
    <property type="entry name" value="BINDING PROTEIN TRANSPEPTIDASE, PUTATIVE-RELATED"/>
    <property type="match status" value="1"/>
</dbReference>
<protein>
    <submittedName>
        <fullName evidence="3">Penicillin-binding protein 2D</fullName>
    </submittedName>
</protein>
<sequence>MERKLKEIVLTKKLDNVIEDMVKDNVGNLPSAEMNDKKKELILELYLNKIEFGNNAFGIEAAAQTYFNKSAKDLNILESSILASIPKGPTAYNPYINRVATI</sequence>
<feature type="domain" description="Glycosyl transferase family 51" evidence="2">
    <location>
        <begin position="3"/>
        <end position="97"/>
    </location>
</feature>
<keyword evidence="1" id="KW-0808">Transferase</keyword>
<comment type="caution">
    <text evidence="3">The sequence shown here is derived from an EMBL/GenBank/DDBJ whole genome shotgun (WGS) entry which is preliminary data.</text>
</comment>
<dbReference type="Proteomes" id="UP000485621">
    <property type="component" value="Unassembled WGS sequence"/>
</dbReference>
<gene>
    <name evidence="3" type="primary">pbpG</name>
    <name evidence="3" type="ORF">BWY04_01254</name>
</gene>
<dbReference type="GO" id="GO:0009252">
    <property type="term" value="P:peptidoglycan biosynthetic process"/>
    <property type="evidence" value="ECO:0007669"/>
    <property type="project" value="TreeGrafter"/>
</dbReference>
<proteinExistence type="predicted"/>
<evidence type="ECO:0000256" key="1">
    <source>
        <dbReference type="ARBA" id="ARBA00022679"/>
    </source>
</evidence>